<dbReference type="Gramene" id="evm.model.10.1533">
    <property type="protein sequence ID" value="cds.evm.model.10.1533"/>
    <property type="gene ID" value="evm.TU.10.1533"/>
</dbReference>
<dbReference type="AlphaFoldDB" id="A0A803QK22"/>
<dbReference type="Proteomes" id="UP000596661">
    <property type="component" value="Unassembled WGS sequence"/>
</dbReference>
<dbReference type="EMBL" id="UZAU01000821">
    <property type="status" value="NOT_ANNOTATED_CDS"/>
    <property type="molecule type" value="Genomic_DNA"/>
</dbReference>
<protein>
    <submittedName>
        <fullName evidence="1">Uncharacterized protein</fullName>
    </submittedName>
</protein>
<name>A0A803QK22_CANSA</name>
<evidence type="ECO:0000313" key="1">
    <source>
        <dbReference type="EnsemblPlants" id="cds.evm.model.10.1533"/>
    </source>
</evidence>
<evidence type="ECO:0000313" key="2">
    <source>
        <dbReference type="Proteomes" id="UP000596661"/>
    </source>
</evidence>
<sequence length="101" mass="11440">MIGLHVAINSWLARLFNCQWRYELKGAPTFPRKASAACLWNTMTNPCASRDIYVLAVRKRRAIETTSVLWRVEETVAVRSRPIQTFADGKDVEKWVSGSAA</sequence>
<keyword evidence="2" id="KW-1185">Reference proteome</keyword>
<reference evidence="1" key="1">
    <citation type="submission" date="2021-03" db="UniProtKB">
        <authorList>
            <consortium name="EnsemblPlants"/>
        </authorList>
    </citation>
    <scope>IDENTIFICATION</scope>
</reference>
<proteinExistence type="predicted"/>
<organism evidence="1 2">
    <name type="scientific">Cannabis sativa</name>
    <name type="common">Hemp</name>
    <name type="synonym">Marijuana</name>
    <dbReference type="NCBI Taxonomy" id="3483"/>
    <lineage>
        <taxon>Eukaryota</taxon>
        <taxon>Viridiplantae</taxon>
        <taxon>Streptophyta</taxon>
        <taxon>Embryophyta</taxon>
        <taxon>Tracheophyta</taxon>
        <taxon>Spermatophyta</taxon>
        <taxon>Magnoliopsida</taxon>
        <taxon>eudicotyledons</taxon>
        <taxon>Gunneridae</taxon>
        <taxon>Pentapetalae</taxon>
        <taxon>rosids</taxon>
        <taxon>fabids</taxon>
        <taxon>Rosales</taxon>
        <taxon>Cannabaceae</taxon>
        <taxon>Cannabis</taxon>
    </lineage>
</organism>
<accession>A0A803QK22</accession>
<dbReference type="EnsemblPlants" id="evm.model.10.1533">
    <property type="protein sequence ID" value="cds.evm.model.10.1533"/>
    <property type="gene ID" value="evm.TU.10.1533"/>
</dbReference>